<dbReference type="EMBL" id="HE573027">
    <property type="protein sequence ID" value="CCC54209.1"/>
    <property type="molecule type" value="Genomic_DNA"/>
</dbReference>
<accession>G0U9C4</accession>
<protein>
    <submittedName>
        <fullName evidence="2">Uncharacterized protein</fullName>
    </submittedName>
</protein>
<sequence>MPICEHCLTPFIGHVLHCCRYTYHVSVSRSLIAYAWFFYACADYACRMVGTSVCKDLSGLTSQRNCDLCAVRSTRYALEHLLCYLLVTTASAEITLVMMWVPVAPLGNELHCGSLV</sequence>
<evidence type="ECO:0000256" key="1">
    <source>
        <dbReference type="SAM" id="Phobius"/>
    </source>
</evidence>
<keyword evidence="1" id="KW-0472">Membrane</keyword>
<proteinExistence type="predicted"/>
<gene>
    <name evidence="2" type="ORF">TVY486_1116930</name>
</gene>
<keyword evidence="1" id="KW-1133">Transmembrane helix</keyword>
<organism evidence="2">
    <name type="scientific">Trypanosoma vivax (strain Y486)</name>
    <dbReference type="NCBI Taxonomy" id="1055687"/>
    <lineage>
        <taxon>Eukaryota</taxon>
        <taxon>Discoba</taxon>
        <taxon>Euglenozoa</taxon>
        <taxon>Kinetoplastea</taxon>
        <taxon>Metakinetoplastina</taxon>
        <taxon>Trypanosomatida</taxon>
        <taxon>Trypanosomatidae</taxon>
        <taxon>Trypanosoma</taxon>
        <taxon>Duttonella</taxon>
    </lineage>
</organism>
<dbReference type="AlphaFoldDB" id="G0U9C4"/>
<keyword evidence="1" id="KW-0812">Transmembrane</keyword>
<feature type="transmembrane region" description="Helical" evidence="1">
    <location>
        <begin position="81"/>
        <end position="101"/>
    </location>
</feature>
<evidence type="ECO:0000313" key="2">
    <source>
        <dbReference type="EMBL" id="CCC54209.1"/>
    </source>
</evidence>
<dbReference type="VEuPathDB" id="TriTrypDB:TvY486_1116930"/>
<name>G0U9C4_TRYVY</name>
<reference evidence="2" key="1">
    <citation type="journal article" date="2012" name="Proc. Natl. Acad. Sci. U.S.A.">
        <title>Antigenic diversity is generated by distinct evolutionary mechanisms in African trypanosome species.</title>
        <authorList>
            <person name="Jackson A.P."/>
            <person name="Berry A."/>
            <person name="Aslett M."/>
            <person name="Allison H.C."/>
            <person name="Burton P."/>
            <person name="Vavrova-Anderson J."/>
            <person name="Brown R."/>
            <person name="Browne H."/>
            <person name="Corton N."/>
            <person name="Hauser H."/>
            <person name="Gamble J."/>
            <person name="Gilderthorp R."/>
            <person name="Marcello L."/>
            <person name="McQuillan J."/>
            <person name="Otto T.D."/>
            <person name="Quail M.A."/>
            <person name="Sanders M.J."/>
            <person name="van Tonder A."/>
            <person name="Ginger M.L."/>
            <person name="Field M.C."/>
            <person name="Barry J.D."/>
            <person name="Hertz-Fowler C."/>
            <person name="Berriman M."/>
        </authorList>
    </citation>
    <scope>NUCLEOTIDE SEQUENCE</scope>
    <source>
        <strain evidence="2">Y486</strain>
    </source>
</reference>